<keyword evidence="1" id="KW-0813">Transport</keyword>
<dbReference type="Gene3D" id="3.40.50.300">
    <property type="entry name" value="P-loop containing nucleotide triphosphate hydrolases"/>
    <property type="match status" value="1"/>
</dbReference>
<evidence type="ECO:0000256" key="8">
    <source>
        <dbReference type="ARBA" id="ARBA00023136"/>
    </source>
</evidence>
<organism evidence="10 11">
    <name type="scientific">Jeotgalibacillus marinus</name>
    <dbReference type="NCBI Taxonomy" id="86667"/>
    <lineage>
        <taxon>Bacteria</taxon>
        <taxon>Bacillati</taxon>
        <taxon>Bacillota</taxon>
        <taxon>Bacilli</taxon>
        <taxon>Bacillales</taxon>
        <taxon>Caryophanaceae</taxon>
        <taxon>Jeotgalibacillus</taxon>
    </lineage>
</organism>
<dbReference type="SUPFAM" id="SSF52540">
    <property type="entry name" value="P-loop containing nucleoside triphosphate hydrolases"/>
    <property type="match status" value="1"/>
</dbReference>
<evidence type="ECO:0000256" key="6">
    <source>
        <dbReference type="ARBA" id="ARBA00023004"/>
    </source>
</evidence>
<keyword evidence="6" id="KW-0408">Iron</keyword>
<keyword evidence="8" id="KW-0472">Membrane</keyword>
<evidence type="ECO:0000256" key="7">
    <source>
        <dbReference type="ARBA" id="ARBA00023065"/>
    </source>
</evidence>
<keyword evidence="11" id="KW-1185">Reference proteome</keyword>
<dbReference type="GO" id="GO:0005524">
    <property type="term" value="F:ATP binding"/>
    <property type="evidence" value="ECO:0007669"/>
    <property type="project" value="UniProtKB-KW"/>
</dbReference>
<name>A0ABV3Q6T0_9BACL</name>
<dbReference type="InterPro" id="IPR015853">
    <property type="entry name" value="ABC_transpr_FbpC"/>
</dbReference>
<evidence type="ECO:0000256" key="4">
    <source>
        <dbReference type="ARBA" id="ARBA00022741"/>
    </source>
</evidence>
<dbReference type="PROSITE" id="PS50893">
    <property type="entry name" value="ABC_TRANSPORTER_2"/>
    <property type="match status" value="1"/>
</dbReference>
<reference evidence="10 11" key="1">
    <citation type="journal article" date="1979" name="Int. J. Syst. Evol. Microbiol.">
        <title>Bacillus globisporus subsp. marinus subsp. nov.</title>
        <authorList>
            <person name="Liu H."/>
        </authorList>
    </citation>
    <scope>NUCLEOTIDE SEQUENCE [LARGE SCALE GENOMIC DNA]</scope>
    <source>
        <strain evidence="10 11">DSM 1297</strain>
    </source>
</reference>
<dbReference type="EMBL" id="JBFMIA010000021">
    <property type="protein sequence ID" value="MEW9503040.1"/>
    <property type="molecule type" value="Genomic_DNA"/>
</dbReference>
<evidence type="ECO:0000256" key="2">
    <source>
        <dbReference type="ARBA" id="ARBA00022475"/>
    </source>
</evidence>
<comment type="caution">
    <text evidence="10">The sequence shown here is derived from an EMBL/GenBank/DDBJ whole genome shotgun (WGS) entry which is preliminary data.</text>
</comment>
<evidence type="ECO:0000256" key="1">
    <source>
        <dbReference type="ARBA" id="ARBA00022448"/>
    </source>
</evidence>
<feature type="domain" description="ABC transporter" evidence="9">
    <location>
        <begin position="6"/>
        <end position="235"/>
    </location>
</feature>
<keyword evidence="7" id="KW-0406">Ion transport</keyword>
<keyword evidence="2" id="KW-1003">Cell membrane</keyword>
<dbReference type="SMART" id="SM00382">
    <property type="entry name" value="AAA"/>
    <property type="match status" value="1"/>
</dbReference>
<dbReference type="Pfam" id="PF00005">
    <property type="entry name" value="ABC_tran"/>
    <property type="match status" value="1"/>
</dbReference>
<keyword evidence="5 10" id="KW-0067">ATP-binding</keyword>
<dbReference type="PANTHER" id="PTHR42781">
    <property type="entry name" value="SPERMIDINE/PUTRESCINE IMPORT ATP-BINDING PROTEIN POTA"/>
    <property type="match status" value="1"/>
</dbReference>
<dbReference type="Proteomes" id="UP001556040">
    <property type="component" value="Unassembled WGS sequence"/>
</dbReference>
<proteinExistence type="predicted"/>
<keyword evidence="4" id="KW-0547">Nucleotide-binding</keyword>
<dbReference type="InterPro" id="IPR017871">
    <property type="entry name" value="ABC_transporter-like_CS"/>
</dbReference>
<evidence type="ECO:0000259" key="9">
    <source>
        <dbReference type="PROSITE" id="PS50893"/>
    </source>
</evidence>
<dbReference type="PANTHER" id="PTHR42781:SF4">
    <property type="entry name" value="SPERMIDINE_PUTRESCINE IMPORT ATP-BINDING PROTEIN POTA"/>
    <property type="match status" value="1"/>
</dbReference>
<dbReference type="RefSeq" id="WP_367780529.1">
    <property type="nucleotide sequence ID" value="NZ_JBFMIA010000021.1"/>
</dbReference>
<evidence type="ECO:0000256" key="3">
    <source>
        <dbReference type="ARBA" id="ARBA00022496"/>
    </source>
</evidence>
<evidence type="ECO:0000313" key="10">
    <source>
        <dbReference type="EMBL" id="MEW9503040.1"/>
    </source>
</evidence>
<accession>A0ABV3Q6T0</accession>
<dbReference type="CDD" id="cd03259">
    <property type="entry name" value="ABC_Carb_Solutes_like"/>
    <property type="match status" value="1"/>
</dbReference>
<protein>
    <submittedName>
        <fullName evidence="10">ABC transporter ATP-binding protein</fullName>
    </submittedName>
</protein>
<dbReference type="PROSITE" id="PS00211">
    <property type="entry name" value="ABC_TRANSPORTER_1"/>
    <property type="match status" value="1"/>
</dbReference>
<dbReference type="InterPro" id="IPR003593">
    <property type="entry name" value="AAA+_ATPase"/>
</dbReference>
<evidence type="ECO:0000256" key="5">
    <source>
        <dbReference type="ARBA" id="ARBA00022840"/>
    </source>
</evidence>
<keyword evidence="3" id="KW-0410">Iron transport</keyword>
<dbReference type="InterPro" id="IPR003439">
    <property type="entry name" value="ABC_transporter-like_ATP-bd"/>
</dbReference>
<dbReference type="InterPro" id="IPR050093">
    <property type="entry name" value="ABC_SmlMolc_Importer"/>
</dbReference>
<sequence length="332" mass="38158">MNKTYIDIKNVHKSFQKNEVFGSIQLSLNKGEILSLVGPSGTGKSTFLRCLAGLDQFSSGDVLIEGKTILSKKTKDRPIGMVFQQPLLFPHLTILENVTYGLRLHKKKKEADIVGMKYMKFVGLEGYTQMYPHSLSGGQQQRVALIRALIVKPKLLLLDEPFSSLDPDLRRELRDGVRQLLKKEGMTAIFVTHDREEAMLLGDRVAVLANGSLQQIGNPQDVYEHPYNQTVAHFFSDALVVDEHHYIRNYDLNWTDSKVGHSTENIFYRAEWLNESYHYGKRYAHVKMIEKNRRLVLPIDLDFRRVAHGEMGYIRARQSTKCRFNKEGKFNE</sequence>
<gene>
    <name evidence="10" type="ORF">AB1471_14710</name>
</gene>
<dbReference type="InterPro" id="IPR027417">
    <property type="entry name" value="P-loop_NTPase"/>
</dbReference>
<evidence type="ECO:0000313" key="11">
    <source>
        <dbReference type="Proteomes" id="UP001556040"/>
    </source>
</evidence>